<reference evidence="1" key="1">
    <citation type="submission" date="2024-02" db="EMBL/GenBank/DDBJ databases">
        <title>Complete genome sequence of Vreelandella sp. SM1641, a marine exopolysaccharide-producing bacterium isolated from deep-sea hydrothermal sediment of the southwest Indian Ocean.</title>
        <authorList>
            <person name="Zhu H."/>
            <person name="Sun M."/>
        </authorList>
    </citation>
    <scope>NUCLEOTIDE SEQUENCE</scope>
    <source>
        <strain evidence="1">SM1641</strain>
    </source>
</reference>
<dbReference type="AlphaFoldDB" id="A0AAU7XW33"/>
<dbReference type="RefSeq" id="WP_350359670.1">
    <property type="nucleotide sequence ID" value="NZ_CP158484.1"/>
</dbReference>
<gene>
    <name evidence="1" type="ORF">V8F66_15930</name>
</gene>
<accession>A0AAU7XW33</accession>
<name>A0AAU7XW33_9GAMM</name>
<protein>
    <submittedName>
        <fullName evidence="1">Uncharacterized protein</fullName>
    </submittedName>
</protein>
<dbReference type="EMBL" id="CP158484">
    <property type="protein sequence ID" value="XBY61105.1"/>
    <property type="molecule type" value="Genomic_DNA"/>
</dbReference>
<organism evidence="1">
    <name type="scientific">Vreelandella sp. SM1641</name>
    <dbReference type="NCBI Taxonomy" id="3126101"/>
    <lineage>
        <taxon>Bacteria</taxon>
        <taxon>Pseudomonadati</taxon>
        <taxon>Pseudomonadota</taxon>
        <taxon>Gammaproteobacteria</taxon>
        <taxon>Oceanospirillales</taxon>
        <taxon>Halomonadaceae</taxon>
        <taxon>Vreelandella</taxon>
    </lineage>
</organism>
<sequence>MGHFIGAREEIQPLRVGVRLPKVVPGAVTQRLQPRMQAAFDRERSVAGNVVHHLAGGGRLERCPGRHAGDPGRLPLRFIALLPASGFQGLAEKKVLFGMAFAA</sequence>
<evidence type="ECO:0000313" key="1">
    <source>
        <dbReference type="EMBL" id="XBY61105.1"/>
    </source>
</evidence>
<dbReference type="KEGG" id="vrs:V8F66_15930"/>
<proteinExistence type="predicted"/>